<keyword evidence="5" id="KW-0297">G-protein coupled receptor</keyword>
<dbReference type="RefSeq" id="XP_009061505.1">
    <property type="nucleotide sequence ID" value="XM_009063257.1"/>
</dbReference>
<evidence type="ECO:0000256" key="5">
    <source>
        <dbReference type="ARBA" id="ARBA00023040"/>
    </source>
</evidence>
<dbReference type="GO" id="GO:0005886">
    <property type="term" value="C:plasma membrane"/>
    <property type="evidence" value="ECO:0007669"/>
    <property type="project" value="UniProtKB-SubCell"/>
</dbReference>
<organism evidence="11 12">
    <name type="scientific">Lottia gigantea</name>
    <name type="common">Giant owl limpet</name>
    <dbReference type="NCBI Taxonomy" id="225164"/>
    <lineage>
        <taxon>Eukaryota</taxon>
        <taxon>Metazoa</taxon>
        <taxon>Spiralia</taxon>
        <taxon>Lophotrochozoa</taxon>
        <taxon>Mollusca</taxon>
        <taxon>Gastropoda</taxon>
        <taxon>Patellogastropoda</taxon>
        <taxon>Lottioidea</taxon>
        <taxon>Lottiidae</taxon>
        <taxon>Lottia</taxon>
    </lineage>
</organism>
<dbReference type="STRING" id="225164.V4BH96"/>
<evidence type="ECO:0000256" key="7">
    <source>
        <dbReference type="ARBA" id="ARBA00023180"/>
    </source>
</evidence>
<feature type="transmembrane region" description="Helical" evidence="9">
    <location>
        <begin position="129"/>
        <end position="149"/>
    </location>
</feature>
<keyword evidence="12" id="KW-1185">Reference proteome</keyword>
<dbReference type="Pfam" id="PF22572">
    <property type="entry name" value="GPR158_179_EC"/>
    <property type="match status" value="1"/>
</dbReference>
<keyword evidence="3" id="KW-1003">Cell membrane</keyword>
<gene>
    <name evidence="11" type="ORF">LOTGIDRAFT_127179</name>
</gene>
<keyword evidence="9" id="KW-1133">Transmembrane helix</keyword>
<dbReference type="GeneID" id="20232682"/>
<dbReference type="AlphaFoldDB" id="V4BH96"/>
<evidence type="ECO:0000256" key="4">
    <source>
        <dbReference type="ARBA" id="ARBA00022729"/>
    </source>
</evidence>
<dbReference type="OMA" id="EGCEFCE"/>
<feature type="domain" description="GPR158/179 extracellular" evidence="10">
    <location>
        <begin position="1"/>
        <end position="65"/>
    </location>
</feature>
<evidence type="ECO:0000256" key="2">
    <source>
        <dbReference type="ARBA" id="ARBA00007242"/>
    </source>
</evidence>
<keyword evidence="4" id="KW-0732">Signal</keyword>
<proteinExistence type="inferred from homology"/>
<dbReference type="KEGG" id="lgi:LOTGIDRAFT_127179"/>
<evidence type="ECO:0000256" key="8">
    <source>
        <dbReference type="ARBA" id="ARBA00023224"/>
    </source>
</evidence>
<keyword evidence="8" id="KW-0807">Transducer</keyword>
<keyword evidence="6" id="KW-0675">Receptor</keyword>
<dbReference type="Proteomes" id="UP000030746">
    <property type="component" value="Unassembled WGS sequence"/>
</dbReference>
<evidence type="ECO:0000256" key="9">
    <source>
        <dbReference type="SAM" id="Phobius"/>
    </source>
</evidence>
<keyword evidence="9" id="KW-0812">Transmembrane</keyword>
<dbReference type="EMBL" id="KB202823">
    <property type="protein sequence ID" value="ESO87904.1"/>
    <property type="molecule type" value="Genomic_DNA"/>
</dbReference>
<dbReference type="PANTHER" id="PTHR32546">
    <property type="entry name" value="G-PROTEIN COUPLED RECEPTOR 158-RELATED"/>
    <property type="match status" value="1"/>
</dbReference>
<dbReference type="OrthoDB" id="2129233at2759"/>
<accession>V4BH96</accession>
<evidence type="ECO:0000256" key="1">
    <source>
        <dbReference type="ARBA" id="ARBA00004651"/>
    </source>
</evidence>
<evidence type="ECO:0000313" key="12">
    <source>
        <dbReference type="Proteomes" id="UP000030746"/>
    </source>
</evidence>
<evidence type="ECO:0000256" key="6">
    <source>
        <dbReference type="ARBA" id="ARBA00023170"/>
    </source>
</evidence>
<feature type="non-terminal residue" evidence="11">
    <location>
        <position position="1"/>
    </location>
</feature>
<sequence length="180" mass="20133">RGTSGIDIDLEKVDINQCPVPYGSNEDNVFAGSARCKEETTKCIVISGLGFRRGSYKCVCKPGYYFPDSSSSQKFFKGTEIEAQYALKRKGLPNKYDISFNCLACAAGCDVCEDNSPCVLRLNWIQRSILLAISGLMMISIAVLMWFSVQYREVKVSFFSEFQFCICKKVMIITGSQGLW</sequence>
<dbReference type="InterPro" id="IPR054714">
    <property type="entry name" value="GPR158_179_extracellular"/>
</dbReference>
<protein>
    <recommendedName>
        <fullName evidence="10">GPR158/179 extracellular domain-containing protein</fullName>
    </recommendedName>
</protein>
<dbReference type="HOGENOM" id="CLU_130077_0_0_1"/>
<keyword evidence="7" id="KW-0325">Glycoprotein</keyword>
<evidence type="ECO:0000313" key="11">
    <source>
        <dbReference type="EMBL" id="ESO87904.1"/>
    </source>
</evidence>
<comment type="subcellular location">
    <subcellularLocation>
        <location evidence="1">Cell membrane</location>
        <topology evidence="1">Multi-pass membrane protein</topology>
    </subcellularLocation>
</comment>
<dbReference type="GO" id="GO:0004930">
    <property type="term" value="F:G protein-coupled receptor activity"/>
    <property type="evidence" value="ECO:0007669"/>
    <property type="project" value="UniProtKB-KW"/>
</dbReference>
<comment type="similarity">
    <text evidence="2">Belongs to the G-protein coupled receptor 3 family.</text>
</comment>
<reference evidence="11 12" key="1">
    <citation type="journal article" date="2013" name="Nature">
        <title>Insights into bilaterian evolution from three spiralian genomes.</title>
        <authorList>
            <person name="Simakov O."/>
            <person name="Marletaz F."/>
            <person name="Cho S.J."/>
            <person name="Edsinger-Gonzales E."/>
            <person name="Havlak P."/>
            <person name="Hellsten U."/>
            <person name="Kuo D.H."/>
            <person name="Larsson T."/>
            <person name="Lv J."/>
            <person name="Arendt D."/>
            <person name="Savage R."/>
            <person name="Osoegawa K."/>
            <person name="de Jong P."/>
            <person name="Grimwood J."/>
            <person name="Chapman J.A."/>
            <person name="Shapiro H."/>
            <person name="Aerts A."/>
            <person name="Otillar R.P."/>
            <person name="Terry A.Y."/>
            <person name="Boore J.L."/>
            <person name="Grigoriev I.V."/>
            <person name="Lindberg D.R."/>
            <person name="Seaver E.C."/>
            <person name="Weisblat D.A."/>
            <person name="Putnam N.H."/>
            <person name="Rokhsar D.S."/>
        </authorList>
    </citation>
    <scope>NUCLEOTIDE SEQUENCE [LARGE SCALE GENOMIC DNA]</scope>
</reference>
<name>V4BH96_LOTGI</name>
<keyword evidence="9" id="KW-0472">Membrane</keyword>
<evidence type="ECO:0000259" key="10">
    <source>
        <dbReference type="Pfam" id="PF22572"/>
    </source>
</evidence>
<dbReference type="InterPro" id="IPR043458">
    <property type="entry name" value="GPR158/179"/>
</dbReference>
<dbReference type="PANTHER" id="PTHR32546:SF29">
    <property type="entry name" value="G-PROTEIN COUPLED RECEPTORS FAMILY 3 PROFILE DOMAIN-CONTAINING PROTEIN"/>
    <property type="match status" value="1"/>
</dbReference>
<evidence type="ECO:0000256" key="3">
    <source>
        <dbReference type="ARBA" id="ARBA00022475"/>
    </source>
</evidence>
<dbReference type="CTD" id="20232682"/>